<proteinExistence type="predicted"/>
<keyword evidence="4" id="KW-1185">Reference proteome</keyword>
<feature type="transmembrane region" description="Helical" evidence="2">
    <location>
        <begin position="577"/>
        <end position="605"/>
    </location>
</feature>
<dbReference type="AlphaFoldDB" id="A0A494XA43"/>
<evidence type="ECO:0000256" key="1">
    <source>
        <dbReference type="SAM" id="MobiDB-lite"/>
    </source>
</evidence>
<feature type="region of interest" description="Disordered" evidence="1">
    <location>
        <begin position="679"/>
        <end position="721"/>
    </location>
</feature>
<feature type="transmembrane region" description="Helical" evidence="2">
    <location>
        <begin position="531"/>
        <end position="556"/>
    </location>
</feature>
<feature type="transmembrane region" description="Helical" evidence="2">
    <location>
        <begin position="625"/>
        <end position="650"/>
    </location>
</feature>
<dbReference type="NCBIfam" id="TIGR04346">
    <property type="entry name" value="DotA_TraY"/>
    <property type="match status" value="1"/>
</dbReference>
<reference evidence="3 4" key="1">
    <citation type="submission" date="2018-10" db="EMBL/GenBank/DDBJ databases">
        <title>Paraburkholderia sp. 7MK8-2, isolated from soil.</title>
        <authorList>
            <person name="Gao Z.-H."/>
            <person name="Qiu L.-H."/>
        </authorList>
    </citation>
    <scope>NUCLEOTIDE SEQUENCE [LARGE SCALE GENOMIC DNA]</scope>
    <source>
        <strain evidence="3 4">7MK8-2</strain>
    </source>
</reference>
<dbReference type="EMBL" id="RBZV01000005">
    <property type="protein sequence ID" value="RKP47667.1"/>
    <property type="molecule type" value="Genomic_DNA"/>
</dbReference>
<evidence type="ECO:0000313" key="3">
    <source>
        <dbReference type="EMBL" id="RKP47667.1"/>
    </source>
</evidence>
<feature type="transmembrane region" description="Helical" evidence="2">
    <location>
        <begin position="91"/>
        <end position="110"/>
    </location>
</feature>
<comment type="caution">
    <text evidence="3">The sequence shown here is derived from an EMBL/GenBank/DDBJ whole genome shotgun (WGS) entry which is preliminary data.</text>
</comment>
<accession>A0A494XA43</accession>
<evidence type="ECO:0008006" key="5">
    <source>
        <dbReference type="Google" id="ProtNLM"/>
    </source>
</evidence>
<dbReference type="OrthoDB" id="7010241at2"/>
<feature type="transmembrane region" description="Helical" evidence="2">
    <location>
        <begin position="503"/>
        <end position="525"/>
    </location>
</feature>
<name>A0A494XA43_9BURK</name>
<dbReference type="InterPro" id="IPR027628">
    <property type="entry name" value="DotA_TraY"/>
</dbReference>
<protein>
    <recommendedName>
        <fullName evidence="5">Conjugal transfer protein TraY</fullName>
    </recommendedName>
</protein>
<dbReference type="Proteomes" id="UP000280434">
    <property type="component" value="Unassembled WGS sequence"/>
</dbReference>
<sequence>MSSITSAASTGTDKSMSALQLIYGAIATNPLSGGGTAGGATSGGLISQVFLVLNSCILAVGVIWAMYHFGSAMIATGQDGEFLGQKKSSPWFIIRMGVGFTGLVPMFGGYCGAQIIMLWGTMMGVGIANLAMSASISVLTSGGSLVAMPIVPEVTALSRSLFEANLCAASANQAVMNLPADASVNADNVQAEIFTANSSGSRVVLTNGNGLSCGGAEINANAADGASSSTTSMSGLNAYSNDMSGMQASLLTAQQNALATMQATLASAAQTYVSAVNSQTRPPDPQTTIDNAAQAYQQQIQTELSNENSAFAAMAHTIEANLTRDGWIMLGSWYQSFAQANTQLAELAAAVATAVTGTDPANLPYPQLYRSVMASYAQQIDEDASTTPADGSMSTARAIGNLSSGMNDPQSVLARTFPGKKLVQDLMVLMASGQGANGGLPLNPLMAMKSVGDDIIDAGGSMLATYASTGSDASDLGKLTAGISGMIGQKAASKPDQGPTLSALQPFVVAIVISLFFFGVMLSIYMPMLPFIVWFSGVISWFMVVAEAMVASPLWAMTHLDGDGDGLGQRTQHGYVFLLNVMLRPVFMVFGFLLAGASVVVLGMLLNSMFWVAMENAQYSSTRGIVMIIGFVVLYVGMCQTLCNTAFSLIHVIPDNVFSWIGAHMAGAGTGFEDKVRSGFDSSASQGRGDASQMRSGGKPPVHGPGSSAAGAAKGGAISGH</sequence>
<evidence type="ECO:0000256" key="2">
    <source>
        <dbReference type="SAM" id="Phobius"/>
    </source>
</evidence>
<keyword evidence="2" id="KW-0812">Transmembrane</keyword>
<feature type="transmembrane region" description="Helical" evidence="2">
    <location>
        <begin position="116"/>
        <end position="139"/>
    </location>
</feature>
<gene>
    <name evidence="3" type="ORF">D7S89_15275</name>
</gene>
<keyword evidence="2" id="KW-0472">Membrane</keyword>
<keyword evidence="2" id="KW-1133">Transmembrane helix</keyword>
<evidence type="ECO:0000313" key="4">
    <source>
        <dbReference type="Proteomes" id="UP000280434"/>
    </source>
</evidence>
<feature type="transmembrane region" description="Helical" evidence="2">
    <location>
        <begin position="49"/>
        <end position="70"/>
    </location>
</feature>
<organism evidence="3 4">
    <name type="scientific">Trinickia fusca</name>
    <dbReference type="NCBI Taxonomy" id="2419777"/>
    <lineage>
        <taxon>Bacteria</taxon>
        <taxon>Pseudomonadati</taxon>
        <taxon>Pseudomonadota</taxon>
        <taxon>Betaproteobacteria</taxon>
        <taxon>Burkholderiales</taxon>
        <taxon>Burkholderiaceae</taxon>
        <taxon>Trinickia</taxon>
    </lineage>
</organism>